<comment type="similarity">
    <text evidence="1 2">Belongs to the polypeptide deformylase family.</text>
</comment>
<evidence type="ECO:0000313" key="4">
    <source>
        <dbReference type="Proteomes" id="UP001626549"/>
    </source>
</evidence>
<keyword evidence="2 3" id="KW-0378">Hydrolase</keyword>
<protein>
    <recommendedName>
        <fullName evidence="2">Peptide deformylase</fullName>
        <shortName evidence="2">PDF</shortName>
        <ecNumber evidence="2">3.5.1.88</ecNumber>
    </recommendedName>
    <alternativeName>
        <fullName evidence="2">Polypeptide deformylase</fullName>
    </alternativeName>
</protein>
<dbReference type="CDD" id="cd00487">
    <property type="entry name" value="Pep_deformylase"/>
    <property type="match status" value="1"/>
</dbReference>
<dbReference type="NCBIfam" id="NF001159">
    <property type="entry name" value="PRK00150.1-3"/>
    <property type="match status" value="1"/>
</dbReference>
<dbReference type="HAMAP" id="MF_00163">
    <property type="entry name" value="Pep_deformylase"/>
    <property type="match status" value="1"/>
</dbReference>
<dbReference type="EC" id="3.5.1.88" evidence="2"/>
<keyword evidence="2" id="KW-0408">Iron</keyword>
<dbReference type="GO" id="GO:0042586">
    <property type="term" value="F:peptide deformylase activity"/>
    <property type="evidence" value="ECO:0007669"/>
    <property type="project" value="UniProtKB-EC"/>
</dbReference>
<dbReference type="EMBL" id="CP136865">
    <property type="protein sequence ID" value="WOJ97128.1"/>
    <property type="molecule type" value="Genomic_DNA"/>
</dbReference>
<dbReference type="Pfam" id="PF01327">
    <property type="entry name" value="Pep_deformylase"/>
    <property type="match status" value="1"/>
</dbReference>
<comment type="catalytic activity">
    <reaction evidence="2">
        <text>N-terminal N-formyl-L-methionyl-[peptide] + H2O = N-terminal L-methionyl-[peptide] + formate</text>
        <dbReference type="Rhea" id="RHEA:24420"/>
        <dbReference type="Rhea" id="RHEA-COMP:10639"/>
        <dbReference type="Rhea" id="RHEA-COMP:10640"/>
        <dbReference type="ChEBI" id="CHEBI:15377"/>
        <dbReference type="ChEBI" id="CHEBI:15740"/>
        <dbReference type="ChEBI" id="CHEBI:49298"/>
        <dbReference type="ChEBI" id="CHEBI:64731"/>
        <dbReference type="EC" id="3.5.1.88"/>
    </reaction>
</comment>
<accession>A0ABZ0IDF8</accession>
<dbReference type="PANTHER" id="PTHR10458">
    <property type="entry name" value="PEPTIDE DEFORMYLASE"/>
    <property type="match status" value="1"/>
</dbReference>
<sequence>MAVLDIIEVPDERLREHSERVTEFDDALRGQVRDLLDTLKHTQGIGLSAPQAGILKRIILVHVPDDEFGERLYINPEILSKSKSRYVQESCLSVPGVEATVVRCTRLKVRAQDANGETKEFDVDGLHAVCVQHELDHLDGVLFTDRLSWFKKLRLRMTSGSNTGLSRAA</sequence>
<dbReference type="PRINTS" id="PR01576">
    <property type="entry name" value="PDEFORMYLASE"/>
</dbReference>
<dbReference type="InterPro" id="IPR036821">
    <property type="entry name" value="Peptide_deformylase_sf"/>
</dbReference>
<comment type="function">
    <text evidence="2">Removes the formyl group from the N-terminal Met of newly synthesized proteins. Requires at least a dipeptide for an efficient rate of reaction. N-terminal L-methionine is a prerequisite for activity but the enzyme has broad specificity at other positions.</text>
</comment>
<feature type="binding site" evidence="2">
    <location>
        <position position="137"/>
    </location>
    <ligand>
        <name>Fe cation</name>
        <dbReference type="ChEBI" id="CHEBI:24875"/>
    </ligand>
</feature>
<dbReference type="NCBIfam" id="TIGR00079">
    <property type="entry name" value="pept_deformyl"/>
    <property type="match status" value="1"/>
</dbReference>
<feature type="binding site" evidence="2">
    <location>
        <position position="91"/>
    </location>
    <ligand>
        <name>Fe cation</name>
        <dbReference type="ChEBI" id="CHEBI:24875"/>
    </ligand>
</feature>
<dbReference type="PANTHER" id="PTHR10458:SF22">
    <property type="entry name" value="PEPTIDE DEFORMYLASE"/>
    <property type="match status" value="1"/>
</dbReference>
<evidence type="ECO:0000313" key="3">
    <source>
        <dbReference type="EMBL" id="WOJ97128.1"/>
    </source>
</evidence>
<dbReference type="InterPro" id="IPR023635">
    <property type="entry name" value="Peptide_deformylase"/>
</dbReference>
<dbReference type="RefSeq" id="WP_407327813.1">
    <property type="nucleotide sequence ID" value="NZ_CP136865.1"/>
</dbReference>
<feature type="active site" evidence="2">
    <location>
        <position position="134"/>
    </location>
</feature>
<keyword evidence="2" id="KW-0648">Protein biosynthesis</keyword>
<dbReference type="SUPFAM" id="SSF56420">
    <property type="entry name" value="Peptide deformylase"/>
    <property type="match status" value="1"/>
</dbReference>
<dbReference type="Proteomes" id="UP001626549">
    <property type="component" value="Chromosome"/>
</dbReference>
<reference evidence="3 4" key="1">
    <citation type="submission" date="2023-10" db="EMBL/GenBank/DDBJ databases">
        <title>Two novel species belonging to the OM43/NOR5 clade.</title>
        <authorList>
            <person name="Park M."/>
        </authorList>
    </citation>
    <scope>NUCLEOTIDE SEQUENCE [LARGE SCALE GENOMIC DNA]</scope>
    <source>
        <strain evidence="3 4">IMCC45268</strain>
    </source>
</reference>
<evidence type="ECO:0000256" key="1">
    <source>
        <dbReference type="ARBA" id="ARBA00010759"/>
    </source>
</evidence>
<gene>
    <name evidence="2 3" type="primary">def</name>
    <name evidence="3" type="ORF">R0137_00810</name>
</gene>
<feature type="binding site" evidence="2">
    <location>
        <position position="133"/>
    </location>
    <ligand>
        <name>Fe cation</name>
        <dbReference type="ChEBI" id="CHEBI:24875"/>
    </ligand>
</feature>
<organism evidence="3 4">
    <name type="scientific">Congregibacter brevis</name>
    <dbReference type="NCBI Taxonomy" id="3081201"/>
    <lineage>
        <taxon>Bacteria</taxon>
        <taxon>Pseudomonadati</taxon>
        <taxon>Pseudomonadota</taxon>
        <taxon>Gammaproteobacteria</taxon>
        <taxon>Cellvibrionales</taxon>
        <taxon>Halieaceae</taxon>
        <taxon>Congregibacter</taxon>
    </lineage>
</organism>
<dbReference type="PIRSF" id="PIRSF004749">
    <property type="entry name" value="Pep_def"/>
    <property type="match status" value="1"/>
</dbReference>
<evidence type="ECO:0000256" key="2">
    <source>
        <dbReference type="HAMAP-Rule" id="MF_00163"/>
    </source>
</evidence>
<proteinExistence type="inferred from homology"/>
<name>A0ABZ0IDF8_9GAMM</name>
<keyword evidence="4" id="KW-1185">Reference proteome</keyword>
<keyword evidence="2" id="KW-0479">Metal-binding</keyword>
<dbReference type="Gene3D" id="3.90.45.10">
    <property type="entry name" value="Peptide deformylase"/>
    <property type="match status" value="1"/>
</dbReference>
<comment type="cofactor">
    <cofactor evidence="2">
        <name>Fe(2+)</name>
        <dbReference type="ChEBI" id="CHEBI:29033"/>
    </cofactor>
    <text evidence="2">Binds 1 Fe(2+) ion.</text>
</comment>